<evidence type="ECO:0000313" key="3">
    <source>
        <dbReference type="Proteomes" id="UP000478052"/>
    </source>
</evidence>
<gene>
    <name evidence="2" type="ORF">FWK35_00033326</name>
</gene>
<feature type="compositionally biased region" description="Basic and acidic residues" evidence="1">
    <location>
        <begin position="60"/>
        <end position="70"/>
    </location>
</feature>
<dbReference type="SUPFAM" id="SSF53098">
    <property type="entry name" value="Ribonuclease H-like"/>
    <property type="match status" value="1"/>
</dbReference>
<evidence type="ECO:0000313" key="2">
    <source>
        <dbReference type="EMBL" id="KAF0704463.1"/>
    </source>
</evidence>
<feature type="region of interest" description="Disordered" evidence="1">
    <location>
        <begin position="1"/>
        <end position="25"/>
    </location>
</feature>
<sequence>MENTGASPLEVANPPNKSTSESPDLSLDILNKTQQLIDLVSPSKRPSPSPSKHPNLFRSPSERQRAEVKHSLTRNLSLDHKKVTRRQGYRQSFMGFTVHWLNLTTLERNSKALACRRMIGKHTYEAIAELIDKVLIEFDLQSKTTLLVTDNAANFVKAIKVFNTNEIDIQEAEKDGTYKVNSRRVFSKRRAIFNKQNQSSQCADKIKEILGRYLITPNAISFTCALLQTVPLKSPTSPISPSPKILKTNSFSSKNRFSVLADNEKSYENSNEVEMQSQEISNVQPKIPPIYIKRDIDFFDFCKKIKPFTDPKGSTLIAQHP</sequence>
<evidence type="ECO:0008006" key="4">
    <source>
        <dbReference type="Google" id="ProtNLM"/>
    </source>
</evidence>
<keyword evidence="3" id="KW-1185">Reference proteome</keyword>
<reference evidence="2 3" key="1">
    <citation type="submission" date="2019-08" db="EMBL/GenBank/DDBJ databases">
        <title>Whole genome of Aphis craccivora.</title>
        <authorList>
            <person name="Voronova N.V."/>
            <person name="Shulinski R.S."/>
            <person name="Bandarenka Y.V."/>
            <person name="Zhorov D.G."/>
            <person name="Warner D."/>
        </authorList>
    </citation>
    <scope>NUCLEOTIDE SEQUENCE [LARGE SCALE GENOMIC DNA]</scope>
    <source>
        <strain evidence="2">180601</strain>
        <tissue evidence="2">Whole Body</tissue>
    </source>
</reference>
<dbReference type="InterPro" id="IPR012337">
    <property type="entry name" value="RNaseH-like_sf"/>
</dbReference>
<feature type="non-terminal residue" evidence="2">
    <location>
        <position position="321"/>
    </location>
</feature>
<comment type="caution">
    <text evidence="2">The sequence shown here is derived from an EMBL/GenBank/DDBJ whole genome shotgun (WGS) entry which is preliminary data.</text>
</comment>
<organism evidence="2 3">
    <name type="scientific">Aphis craccivora</name>
    <name type="common">Cowpea aphid</name>
    <dbReference type="NCBI Taxonomy" id="307492"/>
    <lineage>
        <taxon>Eukaryota</taxon>
        <taxon>Metazoa</taxon>
        <taxon>Ecdysozoa</taxon>
        <taxon>Arthropoda</taxon>
        <taxon>Hexapoda</taxon>
        <taxon>Insecta</taxon>
        <taxon>Pterygota</taxon>
        <taxon>Neoptera</taxon>
        <taxon>Paraneoptera</taxon>
        <taxon>Hemiptera</taxon>
        <taxon>Sternorrhyncha</taxon>
        <taxon>Aphidomorpha</taxon>
        <taxon>Aphidoidea</taxon>
        <taxon>Aphididae</taxon>
        <taxon>Aphidini</taxon>
        <taxon>Aphis</taxon>
        <taxon>Aphis</taxon>
    </lineage>
</organism>
<proteinExistence type="predicted"/>
<dbReference type="AlphaFoldDB" id="A0A6G0VQD8"/>
<evidence type="ECO:0000256" key="1">
    <source>
        <dbReference type="SAM" id="MobiDB-lite"/>
    </source>
</evidence>
<dbReference type="PANTHER" id="PTHR47501:SF5">
    <property type="entry name" value="HAT C-TERMINAL DIMERISATION DOMAIN-CONTAINING PROTEIN"/>
    <property type="match status" value="1"/>
</dbReference>
<dbReference type="Proteomes" id="UP000478052">
    <property type="component" value="Unassembled WGS sequence"/>
</dbReference>
<name>A0A6G0VQD8_APHCR</name>
<dbReference type="OrthoDB" id="6625349at2759"/>
<feature type="region of interest" description="Disordered" evidence="1">
    <location>
        <begin position="40"/>
        <end position="72"/>
    </location>
</feature>
<dbReference type="EMBL" id="VUJU01013555">
    <property type="protein sequence ID" value="KAF0704463.1"/>
    <property type="molecule type" value="Genomic_DNA"/>
</dbReference>
<protein>
    <recommendedName>
        <fullName evidence="4">DUF659 domain-containing protein</fullName>
    </recommendedName>
</protein>
<accession>A0A6G0VQD8</accession>
<dbReference type="PANTHER" id="PTHR47501">
    <property type="entry name" value="TRANSPOSASE-RELATED"/>
    <property type="match status" value="1"/>
</dbReference>